<dbReference type="SUPFAM" id="SSF55874">
    <property type="entry name" value="ATPase domain of HSP90 chaperone/DNA topoisomerase II/histidine kinase"/>
    <property type="match status" value="1"/>
</dbReference>
<dbReference type="AlphaFoldDB" id="A0A1G6NL84"/>
<evidence type="ECO:0000256" key="8">
    <source>
        <dbReference type="SAM" id="MobiDB-lite"/>
    </source>
</evidence>
<evidence type="ECO:0000313" key="11">
    <source>
        <dbReference type="EMBL" id="SDC68528.1"/>
    </source>
</evidence>
<evidence type="ECO:0000256" key="1">
    <source>
        <dbReference type="ARBA" id="ARBA00000085"/>
    </source>
</evidence>
<dbReference type="SMART" id="SM00448">
    <property type="entry name" value="REC"/>
    <property type="match status" value="1"/>
</dbReference>
<name>A0A1G6NL84_9BRAD</name>
<feature type="modified residue" description="4-aspartylphosphate" evidence="7">
    <location>
        <position position="386"/>
    </location>
</feature>
<feature type="compositionally biased region" description="Basic residues" evidence="8">
    <location>
        <begin position="53"/>
        <end position="71"/>
    </location>
</feature>
<dbReference type="SUPFAM" id="SSF52172">
    <property type="entry name" value="CheY-like"/>
    <property type="match status" value="1"/>
</dbReference>
<dbReference type="InterPro" id="IPR011006">
    <property type="entry name" value="CheY-like_superfamily"/>
</dbReference>
<dbReference type="PRINTS" id="PR00344">
    <property type="entry name" value="BCTRLSENSOR"/>
</dbReference>
<dbReference type="SMART" id="SM00387">
    <property type="entry name" value="HATPase_c"/>
    <property type="match status" value="1"/>
</dbReference>
<dbReference type="SUPFAM" id="SSF47384">
    <property type="entry name" value="Homodimeric domain of signal transducing histidine kinase"/>
    <property type="match status" value="1"/>
</dbReference>
<dbReference type="GO" id="GO:0000155">
    <property type="term" value="F:phosphorelay sensor kinase activity"/>
    <property type="evidence" value="ECO:0007669"/>
    <property type="project" value="InterPro"/>
</dbReference>
<dbReference type="Proteomes" id="UP000199245">
    <property type="component" value="Unassembled WGS sequence"/>
</dbReference>
<keyword evidence="4" id="KW-0808">Transferase</keyword>
<feature type="compositionally biased region" description="Low complexity" evidence="8">
    <location>
        <begin position="26"/>
        <end position="52"/>
    </location>
</feature>
<dbReference type="EMBL" id="FMZW01000004">
    <property type="protein sequence ID" value="SDC68528.1"/>
    <property type="molecule type" value="Genomic_DNA"/>
</dbReference>
<feature type="compositionally biased region" description="Basic residues" evidence="8">
    <location>
        <begin position="16"/>
        <end position="25"/>
    </location>
</feature>
<dbReference type="SMART" id="SM00388">
    <property type="entry name" value="HisKA"/>
    <property type="match status" value="1"/>
</dbReference>
<evidence type="ECO:0000256" key="6">
    <source>
        <dbReference type="ARBA" id="ARBA00023012"/>
    </source>
</evidence>
<dbReference type="InterPro" id="IPR004358">
    <property type="entry name" value="Sig_transdc_His_kin-like_C"/>
</dbReference>
<dbReference type="InterPro" id="IPR003661">
    <property type="entry name" value="HisK_dim/P_dom"/>
</dbReference>
<sequence length="459" mass="47448">MLLTGAGITETMASKSRARRSKRPSKGTPPKTRAAKTGAAKTRTAKTSTAKTRTAKARAAKVAARPRRKPAGPKPAPKAGPGMVDTALAAFAHEVRTPLTGILAISNLLATSDLGERERRWVDTIKAGAEHLASLATLFVDAARSEGPGLEIRQDFFDLRTLARHAADSLAGRAAAKGLQASVEVSDQLPAFAVGDPVRLRAALENLIDNAVKFTEQGSIELRIAPVGAAKARSGDKIGVTFAISDSGIGLTLSEVKRLFRPFSQANVSIAARFGGAGLGLSSVRQLARAMGGDIVADRRAGGGTTFTLKVELAPAEGPAGTASGESAAALLSQGLRLLSVEDNPFGRVVLNTILTELGHHAEFVGQGEAAPDRLVQGAFDAVLMDMVLPGIGGIEAIKRIRALPPPHGRIMIVGISGRAEDEAAARAAGADGFLVKPVSPRALATALHEATRRAAAAT</sequence>
<organism evidence="11 12">
    <name type="scientific">Bradyrhizobium brasilense</name>
    <dbReference type="NCBI Taxonomy" id="1419277"/>
    <lineage>
        <taxon>Bacteria</taxon>
        <taxon>Pseudomonadati</taxon>
        <taxon>Pseudomonadota</taxon>
        <taxon>Alphaproteobacteria</taxon>
        <taxon>Hyphomicrobiales</taxon>
        <taxon>Nitrobacteraceae</taxon>
        <taxon>Bradyrhizobium</taxon>
    </lineage>
</organism>
<evidence type="ECO:0000313" key="12">
    <source>
        <dbReference type="Proteomes" id="UP000199245"/>
    </source>
</evidence>
<feature type="domain" description="Response regulatory" evidence="10">
    <location>
        <begin position="337"/>
        <end position="452"/>
    </location>
</feature>
<keyword evidence="3 7" id="KW-0597">Phosphoprotein</keyword>
<dbReference type="InterPro" id="IPR005467">
    <property type="entry name" value="His_kinase_dom"/>
</dbReference>
<proteinExistence type="predicted"/>
<dbReference type="PANTHER" id="PTHR43047:SF64">
    <property type="entry name" value="HISTIDINE KINASE CONTAINING CHEY-HOMOLOGOUS RECEIVER DOMAIN AND PAS DOMAIN-RELATED"/>
    <property type="match status" value="1"/>
</dbReference>
<dbReference type="PANTHER" id="PTHR43047">
    <property type="entry name" value="TWO-COMPONENT HISTIDINE PROTEIN KINASE"/>
    <property type="match status" value="1"/>
</dbReference>
<gene>
    <name evidence="11" type="ORF">SAMN05216337_1004165</name>
</gene>
<evidence type="ECO:0000256" key="5">
    <source>
        <dbReference type="ARBA" id="ARBA00022777"/>
    </source>
</evidence>
<protein>
    <recommendedName>
        <fullName evidence="2">histidine kinase</fullName>
        <ecNumber evidence="2">2.7.13.3</ecNumber>
    </recommendedName>
</protein>
<dbReference type="Pfam" id="PF00512">
    <property type="entry name" value="HisKA"/>
    <property type="match status" value="1"/>
</dbReference>
<dbReference type="CDD" id="cd00082">
    <property type="entry name" value="HisKA"/>
    <property type="match status" value="1"/>
</dbReference>
<dbReference type="Gene3D" id="1.10.287.130">
    <property type="match status" value="1"/>
</dbReference>
<evidence type="ECO:0000259" key="10">
    <source>
        <dbReference type="PROSITE" id="PS50110"/>
    </source>
</evidence>
<dbReference type="InterPro" id="IPR001789">
    <property type="entry name" value="Sig_transdc_resp-reg_receiver"/>
</dbReference>
<feature type="domain" description="Histidine kinase" evidence="9">
    <location>
        <begin position="90"/>
        <end position="315"/>
    </location>
</feature>
<dbReference type="Gene3D" id="3.30.565.10">
    <property type="entry name" value="Histidine kinase-like ATPase, C-terminal domain"/>
    <property type="match status" value="1"/>
</dbReference>
<evidence type="ECO:0000256" key="3">
    <source>
        <dbReference type="ARBA" id="ARBA00022553"/>
    </source>
</evidence>
<evidence type="ECO:0000256" key="2">
    <source>
        <dbReference type="ARBA" id="ARBA00012438"/>
    </source>
</evidence>
<keyword evidence="6" id="KW-0902">Two-component regulatory system</keyword>
<dbReference type="PROSITE" id="PS50110">
    <property type="entry name" value="RESPONSE_REGULATORY"/>
    <property type="match status" value="1"/>
</dbReference>
<dbReference type="Gene3D" id="3.40.50.2300">
    <property type="match status" value="1"/>
</dbReference>
<reference evidence="11 12" key="1">
    <citation type="submission" date="2016-10" db="EMBL/GenBank/DDBJ databases">
        <authorList>
            <person name="de Groot N.N."/>
        </authorList>
    </citation>
    <scope>NUCLEOTIDE SEQUENCE [LARGE SCALE GENOMIC DNA]</scope>
    <source>
        <strain evidence="11 12">R5</strain>
    </source>
</reference>
<accession>A0A1G6NL84</accession>
<dbReference type="PROSITE" id="PS50109">
    <property type="entry name" value="HIS_KIN"/>
    <property type="match status" value="1"/>
</dbReference>
<comment type="catalytic activity">
    <reaction evidence="1">
        <text>ATP + protein L-histidine = ADP + protein N-phospho-L-histidine.</text>
        <dbReference type="EC" id="2.7.13.3"/>
    </reaction>
</comment>
<dbReference type="Pfam" id="PF02518">
    <property type="entry name" value="HATPase_c"/>
    <property type="match status" value="1"/>
</dbReference>
<dbReference type="Pfam" id="PF00072">
    <property type="entry name" value="Response_reg"/>
    <property type="match status" value="1"/>
</dbReference>
<dbReference type="InterPro" id="IPR036890">
    <property type="entry name" value="HATPase_C_sf"/>
</dbReference>
<dbReference type="FunFam" id="3.30.565.10:FF:000010">
    <property type="entry name" value="Sensor histidine kinase RcsC"/>
    <property type="match status" value="1"/>
</dbReference>
<dbReference type="InterPro" id="IPR003594">
    <property type="entry name" value="HATPase_dom"/>
</dbReference>
<evidence type="ECO:0000256" key="7">
    <source>
        <dbReference type="PROSITE-ProRule" id="PRU00169"/>
    </source>
</evidence>
<dbReference type="CDD" id="cd17546">
    <property type="entry name" value="REC_hyHK_CKI1_RcsC-like"/>
    <property type="match status" value="1"/>
</dbReference>
<keyword evidence="5 11" id="KW-0418">Kinase</keyword>
<evidence type="ECO:0000259" key="9">
    <source>
        <dbReference type="PROSITE" id="PS50109"/>
    </source>
</evidence>
<dbReference type="InterPro" id="IPR036097">
    <property type="entry name" value="HisK_dim/P_sf"/>
</dbReference>
<evidence type="ECO:0000256" key="4">
    <source>
        <dbReference type="ARBA" id="ARBA00022679"/>
    </source>
</evidence>
<dbReference type="EC" id="2.7.13.3" evidence="2"/>
<feature type="region of interest" description="Disordered" evidence="8">
    <location>
        <begin position="1"/>
        <end position="81"/>
    </location>
</feature>